<evidence type="ECO:0008006" key="3">
    <source>
        <dbReference type="Google" id="ProtNLM"/>
    </source>
</evidence>
<dbReference type="Proteomes" id="UP001519667">
    <property type="component" value="Unassembled WGS sequence"/>
</dbReference>
<comment type="caution">
    <text evidence="1">The sequence shown here is derived from an EMBL/GenBank/DDBJ whole genome shotgun (WGS) entry which is preliminary data.</text>
</comment>
<evidence type="ECO:0000313" key="1">
    <source>
        <dbReference type="EMBL" id="MBT8766872.1"/>
    </source>
</evidence>
<name>A0ABS5XGQ4_9GAMM</name>
<dbReference type="EMBL" id="JAGTIS010000005">
    <property type="protein sequence ID" value="MBT8766872.1"/>
    <property type="molecule type" value="Genomic_DNA"/>
</dbReference>
<sequence>MTGTRKKPPANAAQKLMELAAQGYNMKGLAYRLGTSYDTLKKWLELYPELQQALDEGREREHQALFNALFENATKGGNVTAAIFLLKARHGYREGDQSEIANKVSINFQLPGALRLEDFTKGVTHEHD</sequence>
<proteinExistence type="predicted"/>
<dbReference type="RefSeq" id="WP_215374493.1">
    <property type="nucleotide sequence ID" value="NZ_JAGTIS010000005.1"/>
</dbReference>
<evidence type="ECO:0000313" key="2">
    <source>
        <dbReference type="Proteomes" id="UP001519667"/>
    </source>
</evidence>
<keyword evidence="2" id="KW-1185">Reference proteome</keyword>
<accession>A0ABS5XGQ4</accession>
<organism evidence="1 2">
    <name type="scientific">Metapseudomonas boanensis</name>
    <dbReference type="NCBI Taxonomy" id="2822138"/>
    <lineage>
        <taxon>Bacteria</taxon>
        <taxon>Pseudomonadati</taxon>
        <taxon>Pseudomonadota</taxon>
        <taxon>Gammaproteobacteria</taxon>
        <taxon>Pseudomonadales</taxon>
        <taxon>Pseudomonadaceae</taxon>
        <taxon>Metapseudomonas</taxon>
    </lineage>
</organism>
<protein>
    <recommendedName>
        <fullName evidence="3">Helix-turn-helix domain-containing protein</fullName>
    </recommendedName>
</protein>
<reference evidence="1 2" key="1">
    <citation type="submission" date="2021-04" db="EMBL/GenBank/DDBJ databases">
        <title>Pseudomonas boanensis sp. nov., a bacterium isolated from river water used for household purposes in Boane District, Mozambique.</title>
        <authorList>
            <person name="Nicklasson M."/>
            <person name="Martin-Rodriguez A.J."/>
            <person name="Thorell K."/>
            <person name="Neves L."/>
            <person name="Mussagy A."/>
            <person name="Rydberg H.A."/>
            <person name="Hernroth B."/>
            <person name="Svensson-Stadler L."/>
            <person name="Sjoling A."/>
        </authorList>
    </citation>
    <scope>NUCLEOTIDE SEQUENCE [LARGE SCALE GENOMIC DNA]</scope>
    <source>
        <strain evidence="1 2">DB1</strain>
    </source>
</reference>
<gene>
    <name evidence="1" type="ORF">J7302_12180</name>
</gene>